<accession>A0A2A6BIW0</accession>
<evidence type="ECO:0000256" key="1">
    <source>
        <dbReference type="ARBA" id="ARBA00004123"/>
    </source>
</evidence>
<dbReference type="InterPro" id="IPR003021">
    <property type="entry name" value="Rad1_Rec1_Rad17"/>
</dbReference>
<dbReference type="PRINTS" id="PR01246">
    <property type="entry name" value="RAD1REPAIR"/>
</dbReference>
<dbReference type="GO" id="GO:0006281">
    <property type="term" value="P:DNA repair"/>
    <property type="evidence" value="ECO:0000318"/>
    <property type="project" value="GO_Central"/>
</dbReference>
<dbReference type="Gene3D" id="3.70.10.10">
    <property type="match status" value="1"/>
</dbReference>
<reference evidence="7" key="1">
    <citation type="journal article" date="2008" name="Nat. Genet.">
        <title>The Pristionchus pacificus genome provides a unique perspective on nematode lifestyle and parasitism.</title>
        <authorList>
            <person name="Dieterich C."/>
            <person name="Clifton S.W."/>
            <person name="Schuster L.N."/>
            <person name="Chinwalla A."/>
            <person name="Delehaunty K."/>
            <person name="Dinkelacker I."/>
            <person name="Fulton L."/>
            <person name="Fulton R."/>
            <person name="Godfrey J."/>
            <person name="Minx P."/>
            <person name="Mitreva M."/>
            <person name="Roeseler W."/>
            <person name="Tian H."/>
            <person name="Witte H."/>
            <person name="Yang S.P."/>
            <person name="Wilson R.K."/>
            <person name="Sommer R.J."/>
        </authorList>
    </citation>
    <scope>NUCLEOTIDE SEQUENCE [LARGE SCALE GENOMIC DNA]</scope>
    <source>
        <strain evidence="7">PS312</strain>
    </source>
</reference>
<keyword evidence="3" id="KW-0227">DNA damage</keyword>
<evidence type="ECO:0000313" key="7">
    <source>
        <dbReference type="Proteomes" id="UP000005239"/>
    </source>
</evidence>
<evidence type="ECO:0000256" key="2">
    <source>
        <dbReference type="ARBA" id="ARBA00010991"/>
    </source>
</evidence>
<reference evidence="6" key="2">
    <citation type="submission" date="2022-06" db="UniProtKB">
        <authorList>
            <consortium name="EnsemblMetazoa"/>
        </authorList>
    </citation>
    <scope>IDENTIFICATION</scope>
    <source>
        <strain evidence="6">PS312</strain>
    </source>
</reference>
<evidence type="ECO:0000256" key="3">
    <source>
        <dbReference type="ARBA" id="ARBA00022763"/>
    </source>
</evidence>
<comment type="subcellular location">
    <subcellularLocation>
        <location evidence="1">Nucleus</location>
    </subcellularLocation>
</comment>
<dbReference type="AlphaFoldDB" id="A0A2A6BIW0"/>
<keyword evidence="4" id="KW-0234">DNA repair</keyword>
<dbReference type="InterPro" id="IPR003011">
    <property type="entry name" value="Cell_cycle_checkpoint_Rad1"/>
</dbReference>
<dbReference type="InterPro" id="IPR046938">
    <property type="entry name" value="DNA_clamp_sf"/>
</dbReference>
<accession>A0A8R1U4Y4</accession>
<name>A0A2A6BIW0_PRIPA</name>
<gene>
    <name evidence="6" type="primary">WBGene00092716</name>
</gene>
<sequence>MNRSQMMGDDSIIEGISHMLEIRKRNGKELKEVLKAVAFRDTGTIDVTDKGVRIIVDDQHNQLGIAYLPNEAFYAVLLKEEIVKFSIPLNALISTLSIIDHHESSVKLTYNGYGEQLRVMVEHDDSIVDTTINTLSLSPDLAFDFQKDHLKARVIMKASVLKDAFKELDPSSSGVMFIIGPSSFSVQTKGDAGKITTTIPKQSDYMEALECDRVTHTVYRLVLMKKMDKALSICSKISLRIDKNGIMVCQFMMEKCSDNYQIFLEFYCASDADQPYSDDEDGGDCNMDG</sequence>
<organism evidence="6 7">
    <name type="scientific">Pristionchus pacificus</name>
    <name type="common">Parasitic nematode worm</name>
    <dbReference type="NCBI Taxonomy" id="54126"/>
    <lineage>
        <taxon>Eukaryota</taxon>
        <taxon>Metazoa</taxon>
        <taxon>Ecdysozoa</taxon>
        <taxon>Nematoda</taxon>
        <taxon>Chromadorea</taxon>
        <taxon>Rhabditida</taxon>
        <taxon>Rhabditina</taxon>
        <taxon>Diplogasteromorpha</taxon>
        <taxon>Diplogasteroidea</taxon>
        <taxon>Neodiplogasteridae</taxon>
        <taxon>Pristionchus</taxon>
    </lineage>
</organism>
<keyword evidence="5" id="KW-0539">Nucleus</keyword>
<dbReference type="PANTHER" id="PTHR10870:SF0">
    <property type="entry name" value="CELL CYCLE CHECKPOINT PROTEIN RAD1"/>
    <property type="match status" value="1"/>
</dbReference>
<proteinExistence type="inferred from homology"/>
<keyword evidence="7" id="KW-1185">Reference proteome</keyword>
<dbReference type="SUPFAM" id="SSF55979">
    <property type="entry name" value="DNA clamp"/>
    <property type="match status" value="2"/>
</dbReference>
<comment type="similarity">
    <text evidence="2">Belongs to the rad1 family.</text>
</comment>
<dbReference type="GO" id="GO:0030896">
    <property type="term" value="C:checkpoint clamp complex"/>
    <property type="evidence" value="ECO:0000318"/>
    <property type="project" value="GO_Central"/>
</dbReference>
<dbReference type="PANTHER" id="PTHR10870">
    <property type="entry name" value="CELL CYCLE CHECKPOINT PROTEIN RAD1"/>
    <property type="match status" value="1"/>
</dbReference>
<dbReference type="EnsemblMetazoa" id="PPA03162.1">
    <property type="protein sequence ID" value="PPA03162.1"/>
    <property type="gene ID" value="WBGene00092716"/>
</dbReference>
<protein>
    <submittedName>
        <fullName evidence="6">Mrt-2</fullName>
    </submittedName>
</protein>
<evidence type="ECO:0000256" key="5">
    <source>
        <dbReference type="ARBA" id="ARBA00023242"/>
    </source>
</evidence>
<evidence type="ECO:0000313" key="6">
    <source>
        <dbReference type="EnsemblMetazoa" id="PPA03162.1"/>
    </source>
</evidence>
<dbReference type="PRINTS" id="PR01245">
    <property type="entry name" value="RAD1REC1"/>
</dbReference>
<dbReference type="OrthoDB" id="337581at2759"/>
<dbReference type="Pfam" id="PF02144">
    <property type="entry name" value="Rad1"/>
    <property type="match status" value="1"/>
</dbReference>
<dbReference type="Proteomes" id="UP000005239">
    <property type="component" value="Unassembled WGS sequence"/>
</dbReference>
<dbReference type="GO" id="GO:0000077">
    <property type="term" value="P:DNA damage checkpoint signaling"/>
    <property type="evidence" value="ECO:0000318"/>
    <property type="project" value="GO_Central"/>
</dbReference>
<evidence type="ECO:0000256" key="4">
    <source>
        <dbReference type="ARBA" id="ARBA00023204"/>
    </source>
</evidence>
<dbReference type="CDD" id="cd00577">
    <property type="entry name" value="PCNA"/>
    <property type="match status" value="1"/>
</dbReference>